<evidence type="ECO:0000313" key="2">
    <source>
        <dbReference type="Proteomes" id="UP001165405"/>
    </source>
</evidence>
<reference evidence="1" key="1">
    <citation type="submission" date="2022-01" db="EMBL/GenBank/DDBJ databases">
        <title>Antribacter sp. nov., isolated from Guizhou of China.</title>
        <authorList>
            <person name="Chengliang C."/>
            <person name="Ya Z."/>
        </authorList>
    </citation>
    <scope>NUCLEOTIDE SEQUENCE</scope>
    <source>
        <strain evidence="1">KLBMP 9083</strain>
    </source>
</reference>
<gene>
    <name evidence="1" type="ORF">L1785_02860</name>
</gene>
<proteinExistence type="predicted"/>
<sequence length="148" mass="16178">MDVSTPSPSETPHDPALHLRGVLDTALPPELGTTKAPDRYTVAAVFNRRVLPQEQALIEQPSVSRLLADRGYEGIQLAVADRRLLIENTNLAMLESGLAGEIAAVLRGVNEEITAERTRQAAEADEWRAGEARRAAAVKVEAERVRFE</sequence>
<accession>A0AA41U601</accession>
<evidence type="ECO:0000313" key="1">
    <source>
        <dbReference type="EMBL" id="MCF4119911.1"/>
    </source>
</evidence>
<comment type="caution">
    <text evidence="1">The sequence shown here is derived from an EMBL/GenBank/DDBJ whole genome shotgun (WGS) entry which is preliminary data.</text>
</comment>
<dbReference type="RefSeq" id="WP_236087625.1">
    <property type="nucleotide sequence ID" value="NZ_JAKGSG010000011.1"/>
</dbReference>
<dbReference type="EMBL" id="JAKGSG010000011">
    <property type="protein sequence ID" value="MCF4119911.1"/>
    <property type="molecule type" value="Genomic_DNA"/>
</dbReference>
<dbReference type="Proteomes" id="UP001165405">
    <property type="component" value="Unassembled WGS sequence"/>
</dbReference>
<protein>
    <submittedName>
        <fullName evidence="1">Uncharacterized protein</fullName>
    </submittedName>
</protein>
<keyword evidence="2" id="KW-1185">Reference proteome</keyword>
<name>A0AA41U601_9MICO</name>
<dbReference type="AlphaFoldDB" id="A0AA41U601"/>
<organism evidence="1 2">
    <name type="scientific">Antribacter soli</name>
    <dbReference type="NCBI Taxonomy" id="2910976"/>
    <lineage>
        <taxon>Bacteria</taxon>
        <taxon>Bacillati</taxon>
        <taxon>Actinomycetota</taxon>
        <taxon>Actinomycetes</taxon>
        <taxon>Micrococcales</taxon>
        <taxon>Promicromonosporaceae</taxon>
        <taxon>Antribacter</taxon>
    </lineage>
</organism>